<keyword evidence="2" id="KW-1185">Reference proteome</keyword>
<gene>
    <name evidence="1" type="ORF">E6O75_ATG02962</name>
</gene>
<evidence type="ECO:0000313" key="2">
    <source>
        <dbReference type="Proteomes" id="UP000298493"/>
    </source>
</evidence>
<dbReference type="EMBL" id="SNSC02000006">
    <property type="protein sequence ID" value="TID23326.1"/>
    <property type="molecule type" value="Genomic_DNA"/>
</dbReference>
<name>A0A4Z1PDK8_9PEZI</name>
<dbReference type="Proteomes" id="UP000298493">
    <property type="component" value="Unassembled WGS sequence"/>
</dbReference>
<accession>A0A4Z1PDK8</accession>
<proteinExistence type="predicted"/>
<protein>
    <submittedName>
        <fullName evidence="1">Uncharacterized protein</fullName>
    </submittedName>
</protein>
<dbReference type="AlphaFoldDB" id="A0A4Z1PDK8"/>
<organism evidence="1 2">
    <name type="scientific">Venturia nashicola</name>
    <dbReference type="NCBI Taxonomy" id="86259"/>
    <lineage>
        <taxon>Eukaryota</taxon>
        <taxon>Fungi</taxon>
        <taxon>Dikarya</taxon>
        <taxon>Ascomycota</taxon>
        <taxon>Pezizomycotina</taxon>
        <taxon>Dothideomycetes</taxon>
        <taxon>Pleosporomycetidae</taxon>
        <taxon>Venturiales</taxon>
        <taxon>Venturiaceae</taxon>
        <taxon>Venturia</taxon>
    </lineage>
</organism>
<sequence length="109" mass="11832">MDSSYDRPEYNTYGVQTFDAPSANLSLSGFEEYSALSDPALHEAASLSGQSYHPTFTTPNIGLLSGYSTGPHHNLSSGALTSPHGTYIHLSTSVDKFSDYVHFQLLVTR</sequence>
<comment type="caution">
    <text evidence="1">The sequence shown here is derived from an EMBL/GenBank/DDBJ whole genome shotgun (WGS) entry which is preliminary data.</text>
</comment>
<evidence type="ECO:0000313" key="1">
    <source>
        <dbReference type="EMBL" id="TID23326.1"/>
    </source>
</evidence>
<reference evidence="1 2" key="1">
    <citation type="submission" date="2019-04" db="EMBL/GenBank/DDBJ databases">
        <title>High contiguity whole genome sequence and gene annotation resource for two Venturia nashicola isolates.</title>
        <authorList>
            <person name="Prokchorchik M."/>
            <person name="Won K."/>
            <person name="Lee Y."/>
            <person name="Choi E.D."/>
            <person name="Segonzac C."/>
            <person name="Sohn K.H."/>
        </authorList>
    </citation>
    <scope>NUCLEOTIDE SEQUENCE [LARGE SCALE GENOMIC DNA]</scope>
    <source>
        <strain evidence="1 2">PRI2</strain>
    </source>
</reference>